<dbReference type="InterPro" id="IPR025534">
    <property type="entry name" value="DUF4420"/>
</dbReference>
<dbReference type="Pfam" id="PF14390">
    <property type="entry name" value="DUF4420"/>
    <property type="match status" value="1"/>
</dbReference>
<name>A0A7W9F2K6_9SPHN</name>
<comment type="caution">
    <text evidence="1">The sequence shown here is derived from an EMBL/GenBank/DDBJ whole genome shotgun (WGS) entry which is preliminary data.</text>
</comment>
<organism evidence="1 2">
    <name type="scientific">Sphingomonas prati</name>
    <dbReference type="NCBI Taxonomy" id="1843237"/>
    <lineage>
        <taxon>Bacteria</taxon>
        <taxon>Pseudomonadati</taxon>
        <taxon>Pseudomonadota</taxon>
        <taxon>Alphaproteobacteria</taxon>
        <taxon>Sphingomonadales</taxon>
        <taxon>Sphingomonadaceae</taxon>
        <taxon>Sphingomonas</taxon>
    </lineage>
</organism>
<evidence type="ECO:0000313" key="1">
    <source>
        <dbReference type="EMBL" id="MBB5730622.1"/>
    </source>
</evidence>
<dbReference type="AlphaFoldDB" id="A0A7W9F2K6"/>
<keyword evidence="2" id="KW-1185">Reference proteome</keyword>
<accession>A0A7W9F2K6</accession>
<evidence type="ECO:0000313" key="2">
    <source>
        <dbReference type="Proteomes" id="UP000546701"/>
    </source>
</evidence>
<dbReference type="RefSeq" id="WP_157176885.1">
    <property type="nucleotide sequence ID" value="NZ_BMJP01000005.1"/>
</dbReference>
<dbReference type="EMBL" id="JACIJR010000007">
    <property type="protein sequence ID" value="MBB5730622.1"/>
    <property type="molecule type" value="Genomic_DNA"/>
</dbReference>
<sequence length="337" mass="36511">MAVPTNSELSATWRALSGSGTEEGWQFIAVSRLGPCTLHAGRRFPGNDEGLLVSFVGARLPGIRQLPKARGFEVTHVALPGAADTTSTIGLVREPQGSLELFTMIAQDIVTVLEGCRHMTAQEMLQAFLRRVTTWQEFMQRPGDQLLSSEAEVGLYGELLTLDLLLDAGIEPVPAVEGWQGPEDGVHDFVFGAGAIEVKTTVASTGFPAKIGSLDQLDDGDHKPLYLCGQRLGLDAEGDTLSLRVAQLRDRLSQSGALGRFEVKMLHAGYRDDHADSYLRRFSSLESRILLVDEDFPRLTPSIAGPVIRRATYEMDLDLVTAKPVPISTALAALGML</sequence>
<proteinExistence type="predicted"/>
<reference evidence="1 2" key="1">
    <citation type="submission" date="2020-08" db="EMBL/GenBank/DDBJ databases">
        <title>Genomic Encyclopedia of Type Strains, Phase IV (KMG-IV): sequencing the most valuable type-strain genomes for metagenomic binning, comparative biology and taxonomic classification.</title>
        <authorList>
            <person name="Goeker M."/>
        </authorList>
    </citation>
    <scope>NUCLEOTIDE SEQUENCE [LARGE SCALE GENOMIC DNA]</scope>
    <source>
        <strain evidence="1 2">DSM 103336</strain>
    </source>
</reference>
<protein>
    <recommendedName>
        <fullName evidence="3">PD-(D/E)XK motif protein</fullName>
    </recommendedName>
</protein>
<evidence type="ECO:0008006" key="3">
    <source>
        <dbReference type="Google" id="ProtNLM"/>
    </source>
</evidence>
<dbReference type="OrthoDB" id="2808696at2"/>
<gene>
    <name evidence="1" type="ORF">FHS99_003125</name>
</gene>
<dbReference type="Proteomes" id="UP000546701">
    <property type="component" value="Unassembled WGS sequence"/>
</dbReference>